<sequence>MKQLNVIGLDKASAERLSAKLNSLLANYQTLYMNVRGFHWNIRGESFFELHDKFEETYNDLLTKIDEIAERVQTLGQTPLHTYSAYLELSEIKEVANLTDGRQCVTELLNGYQVLIRIQRELLEAAADAGDEGTEALMSDYISEQEKTAWMLTAYLG</sequence>
<dbReference type="GO" id="GO:0016722">
    <property type="term" value="F:oxidoreductase activity, acting on metal ions"/>
    <property type="evidence" value="ECO:0007669"/>
    <property type="project" value="InterPro"/>
</dbReference>
<feature type="domain" description="Ferritin/DPS" evidence="3">
    <location>
        <begin position="19"/>
        <end position="157"/>
    </location>
</feature>
<reference evidence="4 5" key="1">
    <citation type="journal article" date="2011" name="Front. Microbiol.">
        <title>Genomic signatures of strain selection and enhancement in Bacillus atrophaeus var. globigii, a historical biowarfare simulant.</title>
        <authorList>
            <person name="Gibbons H.S."/>
            <person name="Broomall S.M."/>
            <person name="McNew L.A."/>
            <person name="Daligault H."/>
            <person name="Chapman C."/>
            <person name="Bruce D."/>
            <person name="Karavis M."/>
            <person name="Krepps M."/>
            <person name="McGregor P.A."/>
            <person name="Hong C."/>
            <person name="Park K.H."/>
            <person name="Akmal A."/>
            <person name="Feldman A."/>
            <person name="Lin J.S."/>
            <person name="Chang W.E."/>
            <person name="Higgs B.W."/>
            <person name="Demirev P."/>
            <person name="Lindquist J."/>
            <person name="Liem A."/>
            <person name="Fochler E."/>
            <person name="Read T.D."/>
            <person name="Tapia R."/>
            <person name="Johnson S."/>
            <person name="Bishop-Lilly K.A."/>
            <person name="Detter C."/>
            <person name="Han C."/>
            <person name="Sozhamannan S."/>
            <person name="Rosenzweig C.N."/>
            <person name="Skowronski E.W."/>
        </authorList>
    </citation>
    <scope>NUCLEOTIDE SEQUENCE [LARGE SCALE GENOMIC DNA]</scope>
    <source>
        <strain evidence="4 5">AIT1</strain>
    </source>
</reference>
<dbReference type="InterPro" id="IPR009078">
    <property type="entry name" value="Ferritin-like_SF"/>
</dbReference>
<dbReference type="PRINTS" id="PR01346">
    <property type="entry name" value="HELNAPAPROT"/>
</dbReference>
<dbReference type="OrthoDB" id="9797687at2"/>
<comment type="similarity">
    <text evidence="1 2">Belongs to the Dps family.</text>
</comment>
<dbReference type="PANTHER" id="PTHR42932">
    <property type="entry name" value="GENERAL STRESS PROTEIN 20U"/>
    <property type="match status" value="1"/>
</dbReference>
<accession>A0A432X0V7</accession>
<evidence type="ECO:0000313" key="5">
    <source>
        <dbReference type="Proteomes" id="UP000286976"/>
    </source>
</evidence>
<dbReference type="Pfam" id="PF00210">
    <property type="entry name" value="Ferritin"/>
    <property type="match status" value="1"/>
</dbReference>
<evidence type="ECO:0000256" key="2">
    <source>
        <dbReference type="RuleBase" id="RU003875"/>
    </source>
</evidence>
<organism evidence="4 5">
    <name type="scientific">Aliidiomarina taiwanensis</name>
    <dbReference type="NCBI Taxonomy" id="946228"/>
    <lineage>
        <taxon>Bacteria</taxon>
        <taxon>Pseudomonadati</taxon>
        <taxon>Pseudomonadota</taxon>
        <taxon>Gammaproteobacteria</taxon>
        <taxon>Alteromonadales</taxon>
        <taxon>Idiomarinaceae</taxon>
        <taxon>Aliidiomarina</taxon>
    </lineage>
</organism>
<dbReference type="AlphaFoldDB" id="A0A432X0V7"/>
<dbReference type="InterPro" id="IPR008331">
    <property type="entry name" value="Ferritin_DPS_dom"/>
</dbReference>
<dbReference type="EMBL" id="PIPQ01000005">
    <property type="protein sequence ID" value="RUO39789.1"/>
    <property type="molecule type" value="Genomic_DNA"/>
</dbReference>
<dbReference type="PANTHER" id="PTHR42932:SF1">
    <property type="entry name" value="GENERAL STRESS PROTEIN 20U"/>
    <property type="match status" value="1"/>
</dbReference>
<keyword evidence="5" id="KW-1185">Reference proteome</keyword>
<dbReference type="SUPFAM" id="SSF47240">
    <property type="entry name" value="Ferritin-like"/>
    <property type="match status" value="1"/>
</dbReference>
<evidence type="ECO:0000259" key="3">
    <source>
        <dbReference type="Pfam" id="PF00210"/>
    </source>
</evidence>
<dbReference type="InterPro" id="IPR002177">
    <property type="entry name" value="DPS_DNA-bd"/>
</dbReference>
<dbReference type="GO" id="GO:0008199">
    <property type="term" value="F:ferric iron binding"/>
    <property type="evidence" value="ECO:0007669"/>
    <property type="project" value="InterPro"/>
</dbReference>
<gene>
    <name evidence="4" type="ORF">CWE15_08500</name>
</gene>
<dbReference type="InterPro" id="IPR012347">
    <property type="entry name" value="Ferritin-like"/>
</dbReference>
<dbReference type="PROSITE" id="PS00819">
    <property type="entry name" value="DPS_2"/>
    <property type="match status" value="1"/>
</dbReference>
<dbReference type="CDD" id="cd01043">
    <property type="entry name" value="DPS"/>
    <property type="match status" value="1"/>
</dbReference>
<evidence type="ECO:0000256" key="1">
    <source>
        <dbReference type="ARBA" id="ARBA00009497"/>
    </source>
</evidence>
<dbReference type="PIRSF" id="PIRSF005900">
    <property type="entry name" value="Dps"/>
    <property type="match status" value="1"/>
</dbReference>
<protein>
    <submittedName>
        <fullName evidence="4">DNA starvation/stationary phase protection protein</fullName>
    </submittedName>
</protein>
<proteinExistence type="inferred from homology"/>
<comment type="caution">
    <text evidence="4">The sequence shown here is derived from an EMBL/GenBank/DDBJ whole genome shotgun (WGS) entry which is preliminary data.</text>
</comment>
<name>A0A432X0V7_9GAMM</name>
<dbReference type="Gene3D" id="1.20.1260.10">
    <property type="match status" value="1"/>
</dbReference>
<dbReference type="PROSITE" id="PS00818">
    <property type="entry name" value="DPS_1"/>
    <property type="match status" value="1"/>
</dbReference>
<evidence type="ECO:0000313" key="4">
    <source>
        <dbReference type="EMBL" id="RUO39789.1"/>
    </source>
</evidence>
<dbReference type="InterPro" id="IPR023188">
    <property type="entry name" value="DPS_DNA-bd_CS"/>
</dbReference>
<dbReference type="RefSeq" id="WP_126757661.1">
    <property type="nucleotide sequence ID" value="NZ_PIPQ01000005.1"/>
</dbReference>
<dbReference type="Proteomes" id="UP000286976">
    <property type="component" value="Unassembled WGS sequence"/>
</dbReference>